<evidence type="ECO:0000313" key="2">
    <source>
        <dbReference type="Proteomes" id="UP000298246"/>
    </source>
</evidence>
<dbReference type="Proteomes" id="UP000298246">
    <property type="component" value="Unassembled WGS sequence"/>
</dbReference>
<gene>
    <name evidence="1" type="ORF">B5M42_01315</name>
</gene>
<dbReference type="GO" id="GO:0005975">
    <property type="term" value="P:carbohydrate metabolic process"/>
    <property type="evidence" value="ECO:0007669"/>
    <property type="project" value="InterPro"/>
</dbReference>
<name>A0A4Y8QBU4_9BACL</name>
<organism evidence="1 2">
    <name type="scientific">Paenibacillus athensensis</name>
    <dbReference type="NCBI Taxonomy" id="1967502"/>
    <lineage>
        <taxon>Bacteria</taxon>
        <taxon>Bacillati</taxon>
        <taxon>Bacillota</taxon>
        <taxon>Bacilli</taxon>
        <taxon>Bacillales</taxon>
        <taxon>Paenibacillaceae</taxon>
        <taxon>Paenibacillus</taxon>
    </lineage>
</organism>
<dbReference type="CDD" id="cd01081">
    <property type="entry name" value="Aldose_epim"/>
    <property type="match status" value="1"/>
</dbReference>
<dbReference type="InterPro" id="IPR011013">
    <property type="entry name" value="Gal_mutarotase_sf_dom"/>
</dbReference>
<keyword evidence="2" id="KW-1185">Reference proteome</keyword>
<dbReference type="RefSeq" id="WP_134748869.1">
    <property type="nucleotide sequence ID" value="NZ_MYFO02000001.1"/>
</dbReference>
<dbReference type="AlphaFoldDB" id="A0A4Y8QBU4"/>
<evidence type="ECO:0000313" key="1">
    <source>
        <dbReference type="EMBL" id="TFE91906.1"/>
    </source>
</evidence>
<dbReference type="OrthoDB" id="9795355at2"/>
<dbReference type="SUPFAM" id="SSF74650">
    <property type="entry name" value="Galactose mutarotase-like"/>
    <property type="match status" value="1"/>
</dbReference>
<dbReference type="Pfam" id="PF01263">
    <property type="entry name" value="Aldose_epim"/>
    <property type="match status" value="1"/>
</dbReference>
<dbReference type="Gene3D" id="2.70.98.10">
    <property type="match status" value="1"/>
</dbReference>
<dbReference type="EMBL" id="MYFO01000001">
    <property type="protein sequence ID" value="TFE91906.1"/>
    <property type="molecule type" value="Genomic_DNA"/>
</dbReference>
<sequence>MTYSTAAFEGDYQGETAIWLRAGSYEAAVLPNVGANLIALRDITKGYRFLHEPTAEEFEGFKAAPVIHGIPILFPPNRYEDGKLPWNGKVYELPVNEEATGNHIHGFVHYIPWAVEAYSADAEASRVTLALRVRKGHSVYEHLPHDFTIRLIYTLSSLGLHQQVTVHNEGKDEMPCLLAFHTAINAPFADNATAADYRFRLTIGQRWELSERMLPTGNHQALTDEEAKMKGEGLSPFWAPMDNHYTAQAQNGSNRMELTDAKNNIKLIYDTGTAFKMWMIWNNNATEGFFCPEPQLNLVNAPSVALPAEQTGLVSLKPGEVWEASSRLYAVELA</sequence>
<reference evidence="1 2" key="1">
    <citation type="submission" date="2017-03" db="EMBL/GenBank/DDBJ databases">
        <title>Isolation of Levoglucosan Utilizing Bacteria.</title>
        <authorList>
            <person name="Arya A.S."/>
        </authorList>
    </citation>
    <scope>NUCLEOTIDE SEQUENCE [LARGE SCALE GENOMIC DNA]</scope>
    <source>
        <strain evidence="1 2">MEC069</strain>
    </source>
</reference>
<protein>
    <submittedName>
        <fullName evidence="1">Aldose epimerase</fullName>
    </submittedName>
</protein>
<accession>A0A4Y8QBU4</accession>
<proteinExistence type="predicted"/>
<dbReference type="GO" id="GO:0030246">
    <property type="term" value="F:carbohydrate binding"/>
    <property type="evidence" value="ECO:0007669"/>
    <property type="project" value="InterPro"/>
</dbReference>
<dbReference type="GO" id="GO:0016853">
    <property type="term" value="F:isomerase activity"/>
    <property type="evidence" value="ECO:0007669"/>
    <property type="project" value="InterPro"/>
</dbReference>
<dbReference type="InterPro" id="IPR008183">
    <property type="entry name" value="Aldose_1/G6P_1-epimerase"/>
</dbReference>
<comment type="caution">
    <text evidence="1">The sequence shown here is derived from an EMBL/GenBank/DDBJ whole genome shotgun (WGS) entry which is preliminary data.</text>
</comment>
<dbReference type="InterPro" id="IPR014718">
    <property type="entry name" value="GH-type_carb-bd"/>
</dbReference>